<dbReference type="InterPro" id="IPR055895">
    <property type="entry name" value="DUF7472"/>
</dbReference>
<dbReference type="Pfam" id="PF24284">
    <property type="entry name" value="DUF7472"/>
    <property type="match status" value="1"/>
</dbReference>
<evidence type="ECO:0000313" key="3">
    <source>
        <dbReference type="Proteomes" id="UP000198531"/>
    </source>
</evidence>
<evidence type="ECO:0000313" key="2">
    <source>
        <dbReference type="EMBL" id="SFR35360.1"/>
    </source>
</evidence>
<reference evidence="3" key="1">
    <citation type="submission" date="2016-10" db="EMBL/GenBank/DDBJ databases">
        <authorList>
            <person name="Varghese N."/>
            <person name="Submissions S."/>
        </authorList>
    </citation>
    <scope>NUCLEOTIDE SEQUENCE [LARGE SCALE GENOMIC DNA]</scope>
    <source>
        <strain evidence="3">CGMCC 1.7736</strain>
    </source>
</reference>
<evidence type="ECO:0008006" key="4">
    <source>
        <dbReference type="Google" id="ProtNLM"/>
    </source>
</evidence>
<keyword evidence="3" id="KW-1185">Reference proteome</keyword>
<gene>
    <name evidence="2" type="ORF">SAMN04487947_0306</name>
</gene>
<keyword evidence="1" id="KW-1133">Transmembrane helix</keyword>
<feature type="transmembrane region" description="Helical" evidence="1">
    <location>
        <begin position="44"/>
        <end position="63"/>
    </location>
</feature>
<dbReference type="AlphaFoldDB" id="A0A1I6FZN7"/>
<sequence length="65" mass="6647">MAIDAEMRQKILVSVVSVGFFIALIVGVGVAYNESGLAGNGGLILVGTIALFVLVMGVVGVLLDR</sequence>
<proteinExistence type="predicted"/>
<name>A0A1I6FZN7_9EURY</name>
<dbReference type="OrthoDB" id="263502at2157"/>
<keyword evidence="1" id="KW-0812">Transmembrane</keyword>
<accession>A0A1I6FZN7</accession>
<protein>
    <recommendedName>
        <fullName evidence="4">Transporter</fullName>
    </recommendedName>
</protein>
<dbReference type="Proteomes" id="UP000198531">
    <property type="component" value="Unassembled WGS sequence"/>
</dbReference>
<evidence type="ECO:0000256" key="1">
    <source>
        <dbReference type="SAM" id="Phobius"/>
    </source>
</evidence>
<dbReference type="RefSeq" id="WP_089803977.1">
    <property type="nucleotide sequence ID" value="NZ_FOYT01000001.1"/>
</dbReference>
<feature type="transmembrane region" description="Helical" evidence="1">
    <location>
        <begin position="12"/>
        <end position="32"/>
    </location>
</feature>
<dbReference type="EMBL" id="FOYT01000001">
    <property type="protein sequence ID" value="SFR35360.1"/>
    <property type="molecule type" value="Genomic_DNA"/>
</dbReference>
<keyword evidence="1" id="KW-0472">Membrane</keyword>
<organism evidence="2 3">
    <name type="scientific">Halogeometricum rufum</name>
    <dbReference type="NCBI Taxonomy" id="553469"/>
    <lineage>
        <taxon>Archaea</taxon>
        <taxon>Methanobacteriati</taxon>
        <taxon>Methanobacteriota</taxon>
        <taxon>Stenosarchaea group</taxon>
        <taxon>Halobacteria</taxon>
        <taxon>Halobacteriales</taxon>
        <taxon>Haloferacaceae</taxon>
        <taxon>Halogeometricum</taxon>
    </lineage>
</organism>